<feature type="transmembrane region" description="Helical" evidence="1">
    <location>
        <begin position="82"/>
        <end position="103"/>
    </location>
</feature>
<keyword evidence="1" id="KW-0472">Membrane</keyword>
<keyword evidence="3" id="KW-1185">Reference proteome</keyword>
<feature type="transmembrane region" description="Helical" evidence="1">
    <location>
        <begin position="57"/>
        <end position="75"/>
    </location>
</feature>
<organism evidence="2 3">
    <name type="scientific">Herbinix luporum</name>
    <dbReference type="NCBI Taxonomy" id="1679721"/>
    <lineage>
        <taxon>Bacteria</taxon>
        <taxon>Bacillati</taxon>
        <taxon>Bacillota</taxon>
        <taxon>Clostridia</taxon>
        <taxon>Lachnospirales</taxon>
        <taxon>Lachnospiraceae</taxon>
        <taxon>Herbinix</taxon>
    </lineage>
</organism>
<feature type="transmembrane region" description="Helical" evidence="1">
    <location>
        <begin position="179"/>
        <end position="199"/>
    </location>
</feature>
<dbReference type="AlphaFoldDB" id="A0A0K8J3X7"/>
<keyword evidence="1" id="KW-1133">Transmembrane helix</keyword>
<dbReference type="RefSeq" id="WP_058257560.1">
    <property type="nucleotide sequence ID" value="NZ_DUPS01000033.1"/>
</dbReference>
<dbReference type="KEGG" id="hsd:SD1D_0616"/>
<keyword evidence="1" id="KW-0812">Transmembrane</keyword>
<dbReference type="OrthoDB" id="9995045at2"/>
<feature type="transmembrane region" description="Helical" evidence="1">
    <location>
        <begin position="115"/>
        <end position="140"/>
    </location>
</feature>
<reference evidence="3" key="1">
    <citation type="submission" date="2015-09" db="EMBL/GenBank/DDBJ databases">
        <authorList>
            <person name="Wibberg D."/>
        </authorList>
    </citation>
    <scope>NUCLEOTIDE SEQUENCE [LARGE SCALE GENOMIC DNA]</scope>
    <source>
        <strain evidence="3">SD1D</strain>
    </source>
</reference>
<proteinExistence type="predicted"/>
<sequence>MKKALILLAIGIIFLAIDIQVPIGEDYPPMEMVDELGDEIQGKIINNLIGIRPYIDIFSDTLGYAFLLIASLFLLKYNFNIIFAMICIPISIYLKITMIKLPYSLVLRELYLKMAGYHFLTAAFEILIEFIIIKGVISVLQCTQTKWSVNELMVGWILAMISKGVLTGIHFFFGRGIFYSIYSLVMVGATMFYLNRLYLVSKFKLEGNNDKE</sequence>
<accession>A0A0K8J3X7</accession>
<evidence type="ECO:0000256" key="1">
    <source>
        <dbReference type="SAM" id="Phobius"/>
    </source>
</evidence>
<dbReference type="EMBL" id="LN879430">
    <property type="protein sequence ID" value="CUH92167.1"/>
    <property type="molecule type" value="Genomic_DNA"/>
</dbReference>
<gene>
    <name evidence="2" type="ORF">SD1D_0616</name>
</gene>
<name>A0A0K8J3X7_9FIRM</name>
<evidence type="ECO:0000313" key="3">
    <source>
        <dbReference type="Proteomes" id="UP000196053"/>
    </source>
</evidence>
<evidence type="ECO:0000313" key="2">
    <source>
        <dbReference type="EMBL" id="CUH92167.1"/>
    </source>
</evidence>
<protein>
    <submittedName>
        <fullName evidence="2">Putative membrane protein</fullName>
    </submittedName>
</protein>
<dbReference type="Proteomes" id="UP000196053">
    <property type="component" value="Chromosome I"/>
</dbReference>
<feature type="transmembrane region" description="Helical" evidence="1">
    <location>
        <begin position="152"/>
        <end position="173"/>
    </location>
</feature>